<dbReference type="GO" id="GO:0106004">
    <property type="term" value="P:tRNA (guanine-N7)-methylation"/>
    <property type="evidence" value="ECO:0007669"/>
    <property type="project" value="UniProtKB-UniRule"/>
</dbReference>
<feature type="compositionally biased region" description="Basic residues" evidence="7">
    <location>
        <begin position="97"/>
        <end position="106"/>
    </location>
</feature>
<protein>
    <recommendedName>
        <fullName evidence="10">Transfer RNA methyltransferase 82</fullName>
    </recommendedName>
</protein>
<reference evidence="8" key="1">
    <citation type="submission" date="2023-06" db="EMBL/GenBank/DDBJ databases">
        <title>Genome-scale phylogeny and comparative genomics of the fungal order Sordariales.</title>
        <authorList>
            <consortium name="Lawrence Berkeley National Laboratory"/>
            <person name="Hensen N."/>
            <person name="Bonometti L."/>
            <person name="Westerberg I."/>
            <person name="Brannstrom I.O."/>
            <person name="Guillou S."/>
            <person name="Cros-Aarteil S."/>
            <person name="Calhoun S."/>
            <person name="Haridas S."/>
            <person name="Kuo A."/>
            <person name="Mondo S."/>
            <person name="Pangilinan J."/>
            <person name="Riley R."/>
            <person name="LaButti K."/>
            <person name="Andreopoulos B."/>
            <person name="Lipzen A."/>
            <person name="Chen C."/>
            <person name="Yanf M."/>
            <person name="Daum C."/>
            <person name="Ng V."/>
            <person name="Clum A."/>
            <person name="Steindorff A."/>
            <person name="Ohm R."/>
            <person name="Martin F."/>
            <person name="Silar P."/>
            <person name="Natvig D."/>
            <person name="Lalanne C."/>
            <person name="Gautier V."/>
            <person name="Ament-velasquez S.L."/>
            <person name="Kruys A."/>
            <person name="Hutchinson M.I."/>
            <person name="Powell A.J."/>
            <person name="Barry K."/>
            <person name="Miller A.N."/>
            <person name="Grigoriev I.V."/>
            <person name="Debuchy R."/>
            <person name="Gladieux P."/>
            <person name="Thoren M.H."/>
            <person name="Johannesson H."/>
        </authorList>
    </citation>
    <scope>NUCLEOTIDE SEQUENCE</scope>
    <source>
        <strain evidence="8">SMH3187-1</strain>
    </source>
</reference>
<keyword evidence="3 6" id="KW-0819">tRNA processing</keyword>
<dbReference type="Proteomes" id="UP001172155">
    <property type="component" value="Unassembled WGS sequence"/>
</dbReference>
<evidence type="ECO:0000256" key="2">
    <source>
        <dbReference type="ARBA" id="ARBA00022574"/>
    </source>
</evidence>
<dbReference type="AlphaFoldDB" id="A0AA40FAF2"/>
<comment type="function">
    <text evidence="6">Required for the formation of N(7)-methylguanine at position 46 (m7G46) in tRNA. In the complex, it is required to stabilize and induce conformational changes of the catalytic subunit.</text>
</comment>
<dbReference type="Gene3D" id="2.130.10.10">
    <property type="entry name" value="YVTN repeat-like/Quinoprotein amine dehydrogenase"/>
    <property type="match status" value="2"/>
</dbReference>
<sequence length="490" mass="52170">MSRPYHLLAVCGNFVFAASGSDIYSLNSNLEQLSSWKHPVRQEKGVVDPSLAPQESPAPDSPAPEGPPTKRRRVEEPSQEPETTNGNGADAEPQTQKGRRRLKKEKKAAQKPTNPPQERPFVQSLLATTDGRHIVAITGSDKTIWVFEHDGAGHLTQLSQRPMPKRPCSIALTPDNQTILSADNAPPTPAPLSRSSTPSGPQPFKPQATELTVHTRRNLKALENQKISLQLNKPSTPDLPPPAFTHTLLLGHVSMLTAVLVATHPTTHRDYILTADRDEHIRVSRGPAQAHVIETFCLGHEDFVSRLCVPAAQPALLLSGGGDDDVLVWDWLGGGRLVGRASVLAPVQAVVPGASKVAVTRIVAVAGEEGTTSVVFVVCERVPALFCYTLSGTTLAHVVTVSTPGNVLDVVPVDLDSGSPKLLVAVDPESGAEGEQKASILVVERDGASGWGLGAGGAVGPAKEAEGGKAEDWQKLLYSTEGLRKTSDFE</sequence>
<dbReference type="SUPFAM" id="SSF50978">
    <property type="entry name" value="WD40 repeat-like"/>
    <property type="match status" value="1"/>
</dbReference>
<dbReference type="InterPro" id="IPR015943">
    <property type="entry name" value="WD40/YVTN_repeat-like_dom_sf"/>
</dbReference>
<evidence type="ECO:0000313" key="8">
    <source>
        <dbReference type="EMBL" id="KAK0754212.1"/>
    </source>
</evidence>
<dbReference type="EMBL" id="JAUKUD010000001">
    <property type="protein sequence ID" value="KAK0754212.1"/>
    <property type="molecule type" value="Genomic_DNA"/>
</dbReference>
<dbReference type="HAMAP" id="MF_03056">
    <property type="entry name" value="TRM82"/>
    <property type="match status" value="1"/>
</dbReference>
<dbReference type="PANTHER" id="PTHR16288">
    <property type="entry name" value="WD40 REPEAT PROTEIN 4"/>
    <property type="match status" value="1"/>
</dbReference>
<evidence type="ECO:0000256" key="6">
    <source>
        <dbReference type="HAMAP-Rule" id="MF_03056"/>
    </source>
</evidence>
<proteinExistence type="inferred from homology"/>
<keyword evidence="2 6" id="KW-0853">WD repeat</keyword>
<evidence type="ECO:0000256" key="1">
    <source>
        <dbReference type="ARBA" id="ARBA00004123"/>
    </source>
</evidence>
<feature type="region of interest" description="Disordered" evidence="7">
    <location>
        <begin position="42"/>
        <end position="121"/>
    </location>
</feature>
<dbReference type="PANTHER" id="PTHR16288:SF0">
    <property type="entry name" value="TRNA (GUANINE-N(7)-)-METHYLTRANSFERASE NON-CATALYTIC SUBUNIT WDR4"/>
    <property type="match status" value="1"/>
</dbReference>
<comment type="caution">
    <text evidence="8">The sequence shown here is derived from an EMBL/GenBank/DDBJ whole genome shotgun (WGS) entry which is preliminary data.</text>
</comment>
<name>A0AA40FAF2_9PEZI</name>
<keyword evidence="9" id="KW-1185">Reference proteome</keyword>
<keyword evidence="4 6" id="KW-0677">Repeat</keyword>
<feature type="region of interest" description="Disordered" evidence="7">
    <location>
        <begin position="180"/>
        <end position="205"/>
    </location>
</feature>
<evidence type="ECO:0008006" key="10">
    <source>
        <dbReference type="Google" id="ProtNLM"/>
    </source>
</evidence>
<comment type="similarity">
    <text evidence="6">Belongs to the WD repeat TRM82 family.</text>
</comment>
<dbReference type="InterPro" id="IPR028884">
    <property type="entry name" value="Trm82"/>
</dbReference>
<evidence type="ECO:0000256" key="7">
    <source>
        <dbReference type="SAM" id="MobiDB-lite"/>
    </source>
</evidence>
<dbReference type="GO" id="GO:0043527">
    <property type="term" value="C:tRNA methyltransferase complex"/>
    <property type="evidence" value="ECO:0007669"/>
    <property type="project" value="TreeGrafter"/>
</dbReference>
<comment type="subcellular location">
    <subcellularLocation>
        <location evidence="1 6">Nucleus</location>
    </subcellularLocation>
</comment>
<evidence type="ECO:0000256" key="5">
    <source>
        <dbReference type="ARBA" id="ARBA00023242"/>
    </source>
</evidence>
<keyword evidence="5 6" id="KW-0539">Nucleus</keyword>
<evidence type="ECO:0000256" key="4">
    <source>
        <dbReference type="ARBA" id="ARBA00022737"/>
    </source>
</evidence>
<dbReference type="GO" id="GO:0005829">
    <property type="term" value="C:cytosol"/>
    <property type="evidence" value="ECO:0007669"/>
    <property type="project" value="TreeGrafter"/>
</dbReference>
<evidence type="ECO:0000313" key="9">
    <source>
        <dbReference type="Proteomes" id="UP001172155"/>
    </source>
</evidence>
<gene>
    <name evidence="8" type="ORF">B0T18DRAFT_424635</name>
</gene>
<accession>A0AA40FAF2</accession>
<organism evidence="8 9">
    <name type="scientific">Schizothecium vesticola</name>
    <dbReference type="NCBI Taxonomy" id="314040"/>
    <lineage>
        <taxon>Eukaryota</taxon>
        <taxon>Fungi</taxon>
        <taxon>Dikarya</taxon>
        <taxon>Ascomycota</taxon>
        <taxon>Pezizomycotina</taxon>
        <taxon>Sordariomycetes</taxon>
        <taxon>Sordariomycetidae</taxon>
        <taxon>Sordariales</taxon>
        <taxon>Schizotheciaceae</taxon>
        <taxon>Schizothecium</taxon>
    </lineage>
</organism>
<dbReference type="GO" id="GO:0005634">
    <property type="term" value="C:nucleus"/>
    <property type="evidence" value="ECO:0007669"/>
    <property type="project" value="UniProtKB-SubCell"/>
</dbReference>
<dbReference type="InterPro" id="IPR036322">
    <property type="entry name" value="WD40_repeat_dom_sf"/>
</dbReference>
<comment type="pathway">
    <text evidence="6">tRNA modification; N(7)-methylguanine-tRNA biosynthesis.</text>
</comment>
<evidence type="ECO:0000256" key="3">
    <source>
        <dbReference type="ARBA" id="ARBA00022694"/>
    </source>
</evidence>